<dbReference type="EC" id="4.2.2.2" evidence="3 8"/>
<gene>
    <name evidence="10" type="ORF">CSSPJE1EN1_LOCUS10280</name>
</gene>
<evidence type="ECO:0000313" key="11">
    <source>
        <dbReference type="Proteomes" id="UP001497444"/>
    </source>
</evidence>
<feature type="chain" id="PRO_5044964356" description="Pectate lyase" evidence="8">
    <location>
        <begin position="37"/>
        <end position="540"/>
    </location>
</feature>
<evidence type="ECO:0000313" key="10">
    <source>
        <dbReference type="EMBL" id="CAK9264802.1"/>
    </source>
</evidence>
<dbReference type="InterPro" id="IPR011050">
    <property type="entry name" value="Pectin_lyase_fold/virulence"/>
</dbReference>
<comment type="catalytic activity">
    <reaction evidence="1 8">
        <text>Eliminative cleavage of (1-&gt;4)-alpha-D-galacturonan to give oligosaccharides with 4-deoxy-alpha-D-galact-4-enuronosyl groups at their non-reducing ends.</text>
        <dbReference type="EC" id="4.2.2.2"/>
    </reaction>
</comment>
<keyword evidence="11" id="KW-1185">Reference proteome</keyword>
<evidence type="ECO:0000256" key="6">
    <source>
        <dbReference type="ARBA" id="ARBA00022837"/>
    </source>
</evidence>
<dbReference type="InterPro" id="IPR018082">
    <property type="entry name" value="AmbAllergen"/>
</dbReference>
<proteinExistence type="inferred from homology"/>
<evidence type="ECO:0000256" key="7">
    <source>
        <dbReference type="ARBA" id="ARBA00023239"/>
    </source>
</evidence>
<keyword evidence="6 8" id="KW-0106">Calcium</keyword>
<evidence type="ECO:0000256" key="3">
    <source>
        <dbReference type="ARBA" id="ARBA00012272"/>
    </source>
</evidence>
<keyword evidence="7 8" id="KW-0456">Lyase</keyword>
<dbReference type="SMART" id="SM00656">
    <property type="entry name" value="Amb_all"/>
    <property type="match status" value="1"/>
</dbReference>
<keyword evidence="4 8" id="KW-0479">Metal-binding</keyword>
<reference evidence="10" key="1">
    <citation type="submission" date="2024-02" db="EMBL/GenBank/DDBJ databases">
        <authorList>
            <consortium name="ELIXIR-Norway"/>
            <consortium name="Elixir Norway"/>
        </authorList>
    </citation>
    <scope>NUCLEOTIDE SEQUENCE</scope>
</reference>
<feature type="signal peptide" evidence="8">
    <location>
        <begin position="1"/>
        <end position="36"/>
    </location>
</feature>
<comment type="similarity">
    <text evidence="8">Belongs to the polysaccharide lyase 1 family.</text>
</comment>
<dbReference type="PRINTS" id="PR00807">
    <property type="entry name" value="AMBALLERGEN"/>
</dbReference>
<dbReference type="InterPro" id="IPR012334">
    <property type="entry name" value="Pectin_lyas_fold"/>
</dbReference>
<comment type="cofactor">
    <cofactor evidence="8">
        <name>Ca(2+)</name>
        <dbReference type="ChEBI" id="CHEBI:29108"/>
    </cofactor>
    <text evidence="8">Binds 1 Ca(2+) ion. Required for its activity.</text>
</comment>
<dbReference type="PANTHER" id="PTHR31683">
    <property type="entry name" value="PECTATE LYASE 18-RELATED"/>
    <property type="match status" value="1"/>
</dbReference>
<protein>
    <recommendedName>
        <fullName evidence="3 8">Pectate lyase</fullName>
        <ecNumber evidence="3 8">4.2.2.2</ecNumber>
    </recommendedName>
</protein>
<evidence type="ECO:0000256" key="1">
    <source>
        <dbReference type="ARBA" id="ARBA00000695"/>
    </source>
</evidence>
<evidence type="ECO:0000256" key="2">
    <source>
        <dbReference type="ARBA" id="ARBA00005220"/>
    </source>
</evidence>
<dbReference type="PANTHER" id="PTHR31683:SF187">
    <property type="entry name" value="PECTATE LYASE 18-RELATED"/>
    <property type="match status" value="1"/>
</dbReference>
<accession>A0ABP0WD84</accession>
<comment type="pathway">
    <text evidence="2 8">Glycan metabolism; pectin degradation; 2-dehydro-3-deoxy-D-gluconate from pectin: step 2/5.</text>
</comment>
<dbReference type="EMBL" id="OZ020112">
    <property type="protein sequence ID" value="CAK9264802.1"/>
    <property type="molecule type" value="Genomic_DNA"/>
</dbReference>
<sequence>MGCSDVIGVLRLQPTSQASTSLLLLVLLLGTHLVALMNCQSDSEFGTFNYDPVDEATLDQQQSDSGAIKGVAFAAQTPSDNYIDDDDNIAFSFAVETSTAGDHVYDEASELPVRNADPTSFPGQEYYSFAAEETSSAAGHVFLAGDEAPVLSIDEIQLVNATTGGGESFDADPTVSLRAAWGGCGTGNPVDDCWRCDPNWASHRQSLANCAIGFGRNAIGGKNGRIYVVTSPADDDVANPRPGTLRYALTRLEPLWIIFARSMTIRLKNEGMMTSYKTLDGRGVVIHITGGAGLTLQYVNHIIIHNIYIHDIVATGPARVMSSAAHVGERGRADGDAISIFTGNNIWIDHCFLAKAADGLIDAIRGSTLITISNNYFMNHDKVMLMGAHPSDTMDRNMQVTVAFNKFGPGLIQRLPRCRFGHFHIVNNDYTSGWGIYAIGGSEAPTILSEGNHFYPAGGPKQVTKRISDGGSSYGGPNRWNWKSVGDVFLGGSYFLQSGATSAASPLYAKAFSFTARPGTLVPQMTSGVGPLVCGSGRHC</sequence>
<name>A0ABP0WD84_9BRYO</name>
<dbReference type="Pfam" id="PF00544">
    <property type="entry name" value="Pectate_lyase_4"/>
    <property type="match status" value="1"/>
</dbReference>
<dbReference type="Proteomes" id="UP001497444">
    <property type="component" value="Chromosome 17"/>
</dbReference>
<dbReference type="InterPro" id="IPR002022">
    <property type="entry name" value="Pec_lyase"/>
</dbReference>
<dbReference type="Gene3D" id="2.160.20.10">
    <property type="entry name" value="Single-stranded right-handed beta-helix, Pectin lyase-like"/>
    <property type="match status" value="1"/>
</dbReference>
<evidence type="ECO:0000256" key="5">
    <source>
        <dbReference type="ARBA" id="ARBA00022729"/>
    </source>
</evidence>
<feature type="domain" description="Pectate lyase" evidence="9">
    <location>
        <begin position="262"/>
        <end position="460"/>
    </location>
</feature>
<evidence type="ECO:0000259" key="9">
    <source>
        <dbReference type="SMART" id="SM00656"/>
    </source>
</evidence>
<organism evidence="10 11">
    <name type="scientific">Sphagnum jensenii</name>
    <dbReference type="NCBI Taxonomy" id="128206"/>
    <lineage>
        <taxon>Eukaryota</taxon>
        <taxon>Viridiplantae</taxon>
        <taxon>Streptophyta</taxon>
        <taxon>Embryophyta</taxon>
        <taxon>Bryophyta</taxon>
        <taxon>Sphagnophytina</taxon>
        <taxon>Sphagnopsida</taxon>
        <taxon>Sphagnales</taxon>
        <taxon>Sphagnaceae</taxon>
        <taxon>Sphagnum</taxon>
    </lineage>
</organism>
<keyword evidence="5 8" id="KW-0732">Signal</keyword>
<evidence type="ECO:0000256" key="8">
    <source>
        <dbReference type="RuleBase" id="RU361123"/>
    </source>
</evidence>
<dbReference type="SUPFAM" id="SSF51126">
    <property type="entry name" value="Pectin lyase-like"/>
    <property type="match status" value="1"/>
</dbReference>
<dbReference type="InterPro" id="IPR045032">
    <property type="entry name" value="PEL"/>
</dbReference>
<evidence type="ECO:0000256" key="4">
    <source>
        <dbReference type="ARBA" id="ARBA00022723"/>
    </source>
</evidence>